<evidence type="ECO:0000256" key="1">
    <source>
        <dbReference type="SAM" id="SignalP"/>
    </source>
</evidence>
<dbReference type="AlphaFoldDB" id="A0A951QG22"/>
<dbReference type="InterPro" id="IPR023374">
    <property type="entry name" value="AttH-like_dom_sf"/>
</dbReference>
<gene>
    <name evidence="3" type="ORF">KME15_25060</name>
</gene>
<reference evidence="3" key="2">
    <citation type="journal article" date="2022" name="Microbiol. Resour. Announc.">
        <title>Metagenome Sequencing to Explore Phylogenomics of Terrestrial Cyanobacteria.</title>
        <authorList>
            <person name="Ward R.D."/>
            <person name="Stajich J.E."/>
            <person name="Johansen J.R."/>
            <person name="Huntemann M."/>
            <person name="Clum A."/>
            <person name="Foster B."/>
            <person name="Foster B."/>
            <person name="Roux S."/>
            <person name="Palaniappan K."/>
            <person name="Varghese N."/>
            <person name="Mukherjee S."/>
            <person name="Reddy T.B.K."/>
            <person name="Daum C."/>
            <person name="Copeland A."/>
            <person name="Chen I.A."/>
            <person name="Ivanova N.N."/>
            <person name="Kyrpides N.C."/>
            <person name="Shapiro N."/>
            <person name="Eloe-Fadrosh E.A."/>
            <person name="Pietrasiak N."/>
        </authorList>
    </citation>
    <scope>NUCLEOTIDE SEQUENCE</scope>
    <source>
        <strain evidence="3">UHER 2000/2452</strain>
    </source>
</reference>
<reference evidence="3" key="1">
    <citation type="submission" date="2021-05" db="EMBL/GenBank/DDBJ databases">
        <authorList>
            <person name="Pietrasiak N."/>
            <person name="Ward R."/>
            <person name="Stajich J.E."/>
            <person name="Kurbessoian T."/>
        </authorList>
    </citation>
    <scope>NUCLEOTIDE SEQUENCE</scope>
    <source>
        <strain evidence="3">UHER 2000/2452</strain>
    </source>
</reference>
<evidence type="ECO:0000313" key="3">
    <source>
        <dbReference type="EMBL" id="MBW4661948.1"/>
    </source>
</evidence>
<proteinExistence type="predicted"/>
<dbReference type="InterPro" id="IPR010791">
    <property type="entry name" value="AttH_dom"/>
</dbReference>
<dbReference type="Gene3D" id="2.40.370.10">
    <property type="entry name" value="AttH-like domain"/>
    <property type="match status" value="2"/>
</dbReference>
<dbReference type="PANTHER" id="PTHR38591:SF1">
    <property type="entry name" value="BLL1000 PROTEIN"/>
    <property type="match status" value="1"/>
</dbReference>
<evidence type="ECO:0000259" key="2">
    <source>
        <dbReference type="Pfam" id="PF07143"/>
    </source>
</evidence>
<dbReference type="Pfam" id="PF07143">
    <property type="entry name" value="CrtC"/>
    <property type="match status" value="1"/>
</dbReference>
<dbReference type="Proteomes" id="UP000757435">
    <property type="component" value="Unassembled WGS sequence"/>
</dbReference>
<dbReference type="Pfam" id="PF17186">
    <property type="entry name" value="Lipocalin_9"/>
    <property type="match status" value="1"/>
</dbReference>
<accession>A0A951QG22</accession>
<feature type="domain" description="AttH" evidence="2">
    <location>
        <begin position="67"/>
        <end position="246"/>
    </location>
</feature>
<dbReference type="SUPFAM" id="SSF159245">
    <property type="entry name" value="AttH-like"/>
    <property type="match status" value="1"/>
</dbReference>
<sequence>MPMKFFFTILIICITLGGFFRVPAAQAANAQLTWLDAPVSTAEFRKVTAPQTWQFPQDFGAHEGYQTEWWYYTGNLETAEGRPFGFQLTFFRQALTPPTLSSQSEQPIALASNWRSQQVYSAHFTVSDIADRHFYPYERFSRGNVNLAGVTAAPYQVWLEDWSANEVEPGKVRLQAQTSDVALDLVVKQTLPVLQGDRGFSVKGLEPGNASYYYSLVQQPTSGKVTINGKTYEVTGLTWKDHEYSTSSLSAGTVGWDWFSMQFDNGSALMLYLLRHDDGTLESTSAGTYITATGETQPLNAQDWQIKVLDTWKSPQSGAIYPAKWTIAIPKLDLTLQAKPLMPNQELNTSTATYWEGAVAFEGSSENQPIQGKGYVELTGYADRLDALLSARTP</sequence>
<evidence type="ECO:0000313" key="4">
    <source>
        <dbReference type="Proteomes" id="UP000757435"/>
    </source>
</evidence>
<protein>
    <recommendedName>
        <fullName evidence="2">AttH domain-containing protein</fullName>
    </recommendedName>
</protein>
<name>A0A951QG22_9CYAN</name>
<organism evidence="3 4">
    <name type="scientific">Drouetiella hepatica Uher 2000/2452</name>
    <dbReference type="NCBI Taxonomy" id="904376"/>
    <lineage>
        <taxon>Bacteria</taxon>
        <taxon>Bacillati</taxon>
        <taxon>Cyanobacteriota</taxon>
        <taxon>Cyanophyceae</taxon>
        <taxon>Oculatellales</taxon>
        <taxon>Oculatellaceae</taxon>
        <taxon>Drouetiella</taxon>
    </lineage>
</organism>
<comment type="caution">
    <text evidence="3">The sequence shown here is derived from an EMBL/GenBank/DDBJ whole genome shotgun (WGS) entry which is preliminary data.</text>
</comment>
<feature type="chain" id="PRO_5037210387" description="AttH domain-containing protein" evidence="1">
    <location>
        <begin position="28"/>
        <end position="394"/>
    </location>
</feature>
<dbReference type="EMBL" id="JAHHHD010000050">
    <property type="protein sequence ID" value="MBW4661948.1"/>
    <property type="molecule type" value="Genomic_DNA"/>
</dbReference>
<keyword evidence="1" id="KW-0732">Signal</keyword>
<feature type="signal peptide" evidence="1">
    <location>
        <begin position="1"/>
        <end position="27"/>
    </location>
</feature>
<dbReference type="PANTHER" id="PTHR38591">
    <property type="entry name" value="HYDROLASE"/>
    <property type="match status" value="1"/>
</dbReference>